<proteinExistence type="predicted"/>
<dbReference type="AlphaFoldDB" id="A0A1L5PNL3"/>
<dbReference type="EMBL" id="CP018743">
    <property type="protein sequence ID" value="APO81715.1"/>
    <property type="molecule type" value="Genomic_DNA"/>
</dbReference>
<accession>A0A1L5PNL3</accession>
<gene>
    <name evidence="1" type="ORF">BL240_09750</name>
</gene>
<evidence type="ECO:0000313" key="2">
    <source>
        <dbReference type="Proteomes" id="UP000185146"/>
    </source>
</evidence>
<reference evidence="1 2" key="1">
    <citation type="submission" date="2016-12" db="EMBL/GenBank/DDBJ databases">
        <title>Draft Genome Sequence of Mercury Resistant Pseudomonas DRA525.</title>
        <authorList>
            <person name="Drace K.M."/>
        </authorList>
    </citation>
    <scope>NUCLEOTIDE SEQUENCE [LARGE SCALE GENOMIC DNA]</scope>
    <source>
        <strain evidence="1 2">DRA525</strain>
    </source>
</reference>
<name>A0A1L5PNL3_PSEPU</name>
<dbReference type="Proteomes" id="UP000185146">
    <property type="component" value="Chromosome"/>
</dbReference>
<sequence length="80" mass="8888">MEDPAMSERELTTLLSLMNQRQACLSSACKEIADWIDRQGDVPAAGKIRASLKALEADEAQVRKTLTSLTLDRPLPKFRS</sequence>
<organism evidence="1 2">
    <name type="scientific">Pseudomonas putida</name>
    <name type="common">Arthrobacter siderocapsulatus</name>
    <dbReference type="NCBI Taxonomy" id="303"/>
    <lineage>
        <taxon>Bacteria</taxon>
        <taxon>Pseudomonadati</taxon>
        <taxon>Pseudomonadota</taxon>
        <taxon>Gammaproteobacteria</taxon>
        <taxon>Pseudomonadales</taxon>
        <taxon>Pseudomonadaceae</taxon>
        <taxon>Pseudomonas</taxon>
    </lineage>
</organism>
<evidence type="ECO:0000313" key="1">
    <source>
        <dbReference type="EMBL" id="APO81715.1"/>
    </source>
</evidence>
<protein>
    <submittedName>
        <fullName evidence="1">Uncharacterized protein</fullName>
    </submittedName>
</protein>